<dbReference type="Proteomes" id="UP001408356">
    <property type="component" value="Unassembled WGS sequence"/>
</dbReference>
<feature type="domain" description="RRM" evidence="6">
    <location>
        <begin position="194"/>
        <end position="279"/>
    </location>
</feature>
<dbReference type="SUPFAM" id="SSF46785">
    <property type="entry name" value="Winged helix' DNA-binding domain"/>
    <property type="match status" value="1"/>
</dbReference>
<comment type="subcellular location">
    <subcellularLocation>
        <location evidence="1">Nucleus</location>
    </subcellularLocation>
</comment>
<feature type="compositionally biased region" description="Basic and acidic residues" evidence="5">
    <location>
        <begin position="406"/>
        <end position="418"/>
    </location>
</feature>
<organism evidence="8 9">
    <name type="scientific">Seiridium unicorne</name>
    <dbReference type="NCBI Taxonomy" id="138068"/>
    <lineage>
        <taxon>Eukaryota</taxon>
        <taxon>Fungi</taxon>
        <taxon>Dikarya</taxon>
        <taxon>Ascomycota</taxon>
        <taxon>Pezizomycotina</taxon>
        <taxon>Sordariomycetes</taxon>
        <taxon>Xylariomycetidae</taxon>
        <taxon>Amphisphaeriales</taxon>
        <taxon>Sporocadaceae</taxon>
        <taxon>Seiridium</taxon>
    </lineage>
</organism>
<dbReference type="InterPro" id="IPR036388">
    <property type="entry name" value="WH-like_DNA-bd_sf"/>
</dbReference>
<feature type="compositionally biased region" description="Basic and acidic residues" evidence="5">
    <location>
        <begin position="367"/>
        <end position="398"/>
    </location>
</feature>
<feature type="compositionally biased region" description="Basic and acidic residues" evidence="5">
    <location>
        <begin position="343"/>
        <end position="359"/>
    </location>
</feature>
<dbReference type="SMART" id="SM00360">
    <property type="entry name" value="RRM"/>
    <property type="match status" value="1"/>
</dbReference>
<feature type="region of interest" description="Disordered" evidence="5">
    <location>
        <begin position="1"/>
        <end position="100"/>
    </location>
</feature>
<dbReference type="Pfam" id="PF00076">
    <property type="entry name" value="RRM_1"/>
    <property type="match status" value="1"/>
</dbReference>
<feature type="compositionally biased region" description="Basic and acidic residues" evidence="5">
    <location>
        <begin position="19"/>
        <end position="33"/>
    </location>
</feature>
<dbReference type="InterPro" id="IPR036390">
    <property type="entry name" value="WH_DNA-bd_sf"/>
</dbReference>
<feature type="compositionally biased region" description="Basic and acidic residues" evidence="5">
    <location>
        <begin position="305"/>
        <end position="331"/>
    </location>
</feature>
<keyword evidence="9" id="KW-1185">Reference proteome</keyword>
<dbReference type="PANTHER" id="PTHR22792">
    <property type="entry name" value="LUPUS LA PROTEIN-RELATED"/>
    <property type="match status" value="1"/>
</dbReference>
<evidence type="ECO:0000259" key="6">
    <source>
        <dbReference type="PROSITE" id="PS50102"/>
    </source>
</evidence>
<proteinExistence type="predicted"/>
<dbReference type="CDD" id="cd12291">
    <property type="entry name" value="RRM1_La"/>
    <property type="match status" value="1"/>
</dbReference>
<dbReference type="InterPro" id="IPR000504">
    <property type="entry name" value="RRM_dom"/>
</dbReference>
<evidence type="ECO:0000313" key="9">
    <source>
        <dbReference type="Proteomes" id="UP001408356"/>
    </source>
</evidence>
<dbReference type="Gene3D" id="1.10.10.10">
    <property type="entry name" value="Winged helix-like DNA-binding domain superfamily/Winged helix DNA-binding domain"/>
    <property type="match status" value="1"/>
</dbReference>
<evidence type="ECO:0000256" key="5">
    <source>
        <dbReference type="SAM" id="MobiDB-lite"/>
    </source>
</evidence>
<dbReference type="InterPro" id="IPR002344">
    <property type="entry name" value="Lupus_La"/>
</dbReference>
<name>A0ABR2V644_9PEZI</name>
<sequence>MSDQEVKAPEADVQMVGSEEVKSENNVEVKAEAEASEAPTTEEKPVEGQASEVQDDTKADDQKPSILNPPQNMLKVKRPEKIQKGKSHSKFDPSNLAETSDPDLIRRQIHFYFSDSNLPTDKFLSDLTGLAENKPVPLKTITSFKRMRRFQPYSAVVAAMKESKEMIVEGEEGEETIRRKKAFDPSRRTKIDERSVYVKGFGEEDQSTQFDVEAFFAQFGETNSVRLRRGDDQGFKGSVFVEWADQETADKFMALDPQPKWKDHDMLILRKLEYMEQKNEKIRNGDGELSGSRHRGRGNFRGRGGRRDGDSDNWKERRDRDQRNGHRDQRGRGRGRGRGNRGRGRDHGGSQRDQDDSKPKIQASGDGRPKIHVSEDKPSEKKDADESKTNGKRAREEDSQSAPPAKKVDTKEPAPEAS</sequence>
<evidence type="ECO:0000313" key="8">
    <source>
        <dbReference type="EMBL" id="KAK9422373.1"/>
    </source>
</evidence>
<gene>
    <name evidence="8" type="ORF">SUNI508_04729</name>
</gene>
<dbReference type="PROSITE" id="PS50102">
    <property type="entry name" value="RRM"/>
    <property type="match status" value="1"/>
</dbReference>
<dbReference type="SMART" id="SM00715">
    <property type="entry name" value="LA"/>
    <property type="match status" value="1"/>
</dbReference>
<comment type="caution">
    <text evidence="8">The sequence shown here is derived from an EMBL/GenBank/DDBJ whole genome shotgun (WGS) entry which is preliminary data.</text>
</comment>
<dbReference type="SUPFAM" id="SSF54928">
    <property type="entry name" value="RNA-binding domain, RBD"/>
    <property type="match status" value="1"/>
</dbReference>
<dbReference type="InterPro" id="IPR035979">
    <property type="entry name" value="RBD_domain_sf"/>
</dbReference>
<feature type="domain" description="HTH La-type RNA-binding" evidence="7">
    <location>
        <begin position="95"/>
        <end position="188"/>
    </location>
</feature>
<keyword evidence="2 4" id="KW-0694">RNA-binding</keyword>
<accession>A0ABR2V644</accession>
<dbReference type="InterPro" id="IPR006630">
    <property type="entry name" value="La_HTH"/>
</dbReference>
<dbReference type="Gene3D" id="3.30.70.330">
    <property type="match status" value="1"/>
</dbReference>
<protein>
    <submittedName>
        <fullName evidence="8">Uncharacterized protein</fullName>
    </submittedName>
</protein>
<feature type="compositionally biased region" description="Basic residues" evidence="5">
    <location>
        <begin position="332"/>
        <end position="342"/>
    </location>
</feature>
<feature type="region of interest" description="Disordered" evidence="5">
    <location>
        <begin position="281"/>
        <end position="418"/>
    </location>
</feature>
<dbReference type="PANTHER" id="PTHR22792:SF140">
    <property type="entry name" value="ACHILLES, ISOFORM A"/>
    <property type="match status" value="1"/>
</dbReference>
<feature type="compositionally biased region" description="Basic and acidic residues" evidence="5">
    <location>
        <begin position="1"/>
        <end position="10"/>
    </location>
</feature>
<dbReference type="InterPro" id="IPR012677">
    <property type="entry name" value="Nucleotide-bd_a/b_plait_sf"/>
</dbReference>
<dbReference type="PROSITE" id="PS50961">
    <property type="entry name" value="HTH_LA"/>
    <property type="match status" value="1"/>
</dbReference>
<dbReference type="Pfam" id="PF05383">
    <property type="entry name" value="La"/>
    <property type="match status" value="1"/>
</dbReference>
<evidence type="ECO:0000256" key="2">
    <source>
        <dbReference type="ARBA" id="ARBA00022884"/>
    </source>
</evidence>
<evidence type="ECO:0000259" key="7">
    <source>
        <dbReference type="PROSITE" id="PS50961"/>
    </source>
</evidence>
<reference evidence="8 9" key="1">
    <citation type="journal article" date="2024" name="J. Plant Pathol.">
        <title>Sequence and assembly of the genome of Seiridium unicorne, isolate CBS 538.82, causal agent of cypress canker disease.</title>
        <authorList>
            <person name="Scali E."/>
            <person name="Rocca G.D."/>
            <person name="Danti R."/>
            <person name="Garbelotto M."/>
            <person name="Barberini S."/>
            <person name="Baroncelli R."/>
            <person name="Emiliani G."/>
        </authorList>
    </citation>
    <scope>NUCLEOTIDE SEQUENCE [LARGE SCALE GENOMIC DNA]</scope>
    <source>
        <strain evidence="8 9">BM-138-508</strain>
    </source>
</reference>
<dbReference type="EMBL" id="JARVKF010000113">
    <property type="protein sequence ID" value="KAK9422373.1"/>
    <property type="molecule type" value="Genomic_DNA"/>
</dbReference>
<evidence type="ECO:0000256" key="4">
    <source>
        <dbReference type="PROSITE-ProRule" id="PRU00332"/>
    </source>
</evidence>
<evidence type="ECO:0000256" key="1">
    <source>
        <dbReference type="ARBA" id="ARBA00004123"/>
    </source>
</evidence>
<keyword evidence="3" id="KW-0539">Nucleus</keyword>
<feature type="compositionally biased region" description="Basic residues" evidence="5">
    <location>
        <begin position="292"/>
        <end position="304"/>
    </location>
</feature>
<dbReference type="PRINTS" id="PR00302">
    <property type="entry name" value="LUPUSLA"/>
</dbReference>
<evidence type="ECO:0000256" key="3">
    <source>
        <dbReference type="ARBA" id="ARBA00023242"/>
    </source>
</evidence>
<dbReference type="InterPro" id="IPR045180">
    <property type="entry name" value="La_dom_prot"/>
</dbReference>